<gene>
    <name evidence="2" type="ORF">A8U91_01298</name>
</gene>
<name>A0A1B8P3Z6_HALEL</name>
<dbReference type="AlphaFoldDB" id="A0A1B8P3Z6"/>
<organism evidence="2 3">
    <name type="scientific">Halomonas elongata</name>
    <dbReference type="NCBI Taxonomy" id="2746"/>
    <lineage>
        <taxon>Bacteria</taxon>
        <taxon>Pseudomonadati</taxon>
        <taxon>Pseudomonadota</taxon>
        <taxon>Gammaproteobacteria</taxon>
        <taxon>Oceanospirillales</taxon>
        <taxon>Halomonadaceae</taxon>
        <taxon>Halomonas</taxon>
    </lineage>
</organism>
<feature type="compositionally biased region" description="Polar residues" evidence="1">
    <location>
        <begin position="7"/>
        <end position="18"/>
    </location>
</feature>
<evidence type="ECO:0000313" key="2">
    <source>
        <dbReference type="EMBL" id="OBX36950.1"/>
    </source>
</evidence>
<reference evidence="2 3" key="1">
    <citation type="submission" date="2016-06" db="EMBL/GenBank/DDBJ databases">
        <title>Genome sequence of halotolerant plant growth promoting strain of Halomonas elongata HEK1 isolated from salterns of Rann of Kutch, Gujarat, India.</title>
        <authorList>
            <person name="Gaba S."/>
            <person name="Singh R.N."/>
            <person name="Abrol S."/>
            <person name="Kaushik R."/>
            <person name="Saxena A.K."/>
        </authorList>
    </citation>
    <scope>NUCLEOTIDE SEQUENCE [LARGE SCALE GENOMIC DNA]</scope>
    <source>
        <strain evidence="2 3">HEK1</strain>
    </source>
</reference>
<proteinExistence type="predicted"/>
<dbReference type="EMBL" id="MAJD01000001">
    <property type="protein sequence ID" value="OBX36950.1"/>
    <property type="molecule type" value="Genomic_DNA"/>
</dbReference>
<feature type="region of interest" description="Disordered" evidence="1">
    <location>
        <begin position="1"/>
        <end position="26"/>
    </location>
</feature>
<sequence length="42" mass="4731">MTRRGLASTQRCQRSPKSYGSHRTFHGDPLGIDMSTYLHLAP</sequence>
<dbReference type="Proteomes" id="UP000092504">
    <property type="component" value="Unassembled WGS sequence"/>
</dbReference>
<evidence type="ECO:0000313" key="3">
    <source>
        <dbReference type="Proteomes" id="UP000092504"/>
    </source>
</evidence>
<protein>
    <submittedName>
        <fullName evidence="2">Uncharacterized protein</fullName>
    </submittedName>
</protein>
<comment type="caution">
    <text evidence="2">The sequence shown here is derived from an EMBL/GenBank/DDBJ whole genome shotgun (WGS) entry which is preliminary data.</text>
</comment>
<accession>A0A1B8P3Z6</accession>
<evidence type="ECO:0000256" key="1">
    <source>
        <dbReference type="SAM" id="MobiDB-lite"/>
    </source>
</evidence>